<feature type="repeat" description="ANK" evidence="3">
    <location>
        <begin position="1302"/>
        <end position="1334"/>
    </location>
</feature>
<evidence type="ECO:0000256" key="3">
    <source>
        <dbReference type="PROSITE-ProRule" id="PRU00023"/>
    </source>
</evidence>
<feature type="repeat" description="ANK" evidence="3">
    <location>
        <begin position="1269"/>
        <end position="1301"/>
    </location>
</feature>
<dbReference type="InterPro" id="IPR036770">
    <property type="entry name" value="Ankyrin_rpt-contain_sf"/>
</dbReference>
<dbReference type="Gene3D" id="3.40.50.300">
    <property type="entry name" value="P-loop containing nucleotide triphosphate hydrolases"/>
    <property type="match status" value="1"/>
</dbReference>
<reference evidence="6" key="1">
    <citation type="journal article" date="2015" name="Proc. Natl. Acad. Sci. U.S.A.">
        <title>Genome sequence of the Asian Tiger mosquito, Aedes albopictus, reveals insights into its biology, genetics, and evolution.</title>
        <authorList>
            <person name="Chen X.G."/>
            <person name="Jiang X."/>
            <person name="Gu J."/>
            <person name="Xu M."/>
            <person name="Wu Y."/>
            <person name="Deng Y."/>
            <person name="Zhang C."/>
            <person name="Bonizzoni M."/>
            <person name="Dermauw W."/>
            <person name="Vontas J."/>
            <person name="Armbruster P."/>
            <person name="Huang X."/>
            <person name="Yang Y."/>
            <person name="Zhang H."/>
            <person name="He W."/>
            <person name="Peng H."/>
            <person name="Liu Y."/>
            <person name="Wu K."/>
            <person name="Chen J."/>
            <person name="Lirakis M."/>
            <person name="Topalis P."/>
            <person name="Van Leeuwen T."/>
            <person name="Hall A.B."/>
            <person name="Jiang X."/>
            <person name="Thorpe C."/>
            <person name="Mueller R.L."/>
            <person name="Sun C."/>
            <person name="Waterhouse R.M."/>
            <person name="Yan G."/>
            <person name="Tu Z.J."/>
            <person name="Fang X."/>
            <person name="James A.A."/>
        </authorList>
    </citation>
    <scope>NUCLEOTIDE SEQUENCE [LARGE SCALE GENOMIC DNA]</scope>
    <source>
        <strain evidence="6">Foshan</strain>
    </source>
</reference>
<feature type="repeat" description="ANK" evidence="3">
    <location>
        <begin position="1401"/>
        <end position="1433"/>
    </location>
</feature>
<proteinExistence type="predicted"/>
<feature type="repeat" description="ANK" evidence="3">
    <location>
        <begin position="1368"/>
        <end position="1400"/>
    </location>
</feature>
<dbReference type="EnsemblMetazoa" id="AALFPA23_022105.R32745">
    <property type="protein sequence ID" value="AALFPA23_022105.P32745"/>
    <property type="gene ID" value="AALFPA23_022105"/>
</dbReference>
<feature type="domain" description="NACHT" evidence="4">
    <location>
        <begin position="562"/>
        <end position="667"/>
    </location>
</feature>
<dbReference type="PANTHER" id="PTHR24198">
    <property type="entry name" value="ANKYRIN REPEAT AND PROTEIN KINASE DOMAIN-CONTAINING PROTEIN"/>
    <property type="match status" value="1"/>
</dbReference>
<dbReference type="PRINTS" id="PR01415">
    <property type="entry name" value="ANKYRIN"/>
</dbReference>
<keyword evidence="2 3" id="KW-0040">ANK repeat</keyword>
<keyword evidence="6" id="KW-1185">Reference proteome</keyword>
<protein>
    <recommendedName>
        <fullName evidence="4">NACHT domain-containing protein</fullName>
    </recommendedName>
</protein>
<feature type="repeat" description="ANK" evidence="3">
    <location>
        <begin position="1203"/>
        <end position="1235"/>
    </location>
</feature>
<dbReference type="InterPro" id="IPR007111">
    <property type="entry name" value="NACHT_NTPase"/>
</dbReference>
<feature type="repeat" description="ANK" evidence="3">
    <location>
        <begin position="1566"/>
        <end position="1598"/>
    </location>
</feature>
<evidence type="ECO:0000256" key="1">
    <source>
        <dbReference type="ARBA" id="ARBA00022737"/>
    </source>
</evidence>
<accession>A0ABM1ZVQ3</accession>
<feature type="repeat" description="ANK" evidence="3">
    <location>
        <begin position="1072"/>
        <end position="1104"/>
    </location>
</feature>
<dbReference type="RefSeq" id="XP_062700548.1">
    <property type="nucleotide sequence ID" value="XM_062844564.1"/>
</dbReference>
<sequence>MAFSSRDIIDPETTSLVAYESSIKSGTHGEVYQKQLALALLLRLTREGKNFRLAYELTSADKFDDVVLYDKTAKQWTFLQSKHADGKESKIDLNGLLPKTHREKGDFSLYKYFTSYMIIRNRFKGKINLVLFTNKKLDEKLKTAEDCFAVQDRKVDEYLRFTSEGATQKSLIPTESTIQSIVEYTNKDLFSLKDAIKQLFTRGIITDQLLKYKAYLKDILKESGNCQIRFTDTFNESLIFISELYKRLQSELQNFKPIVKPQELNVNEKECGFTNLQSVEFNHLADAIENLFHGGMVSDYLIKYENLLALILTTTAHGQLAFKDTFKSDVVPKAELFIMLKAELSDMNKVITLKQKLFDGKDSRSKHHSVLFYAEASDVRQFFELLILSVDQPEELQPFIVEELHSWMRTWLRPDVLGKLTECHYKNAVKDFDDHFEATLKREQGKSKPYLNQQYVSQYCNNLRLEIAKSYPELSDTNQLYINRVLIFENEDIDEPQDLQASQFDGYTSSVLSLHLDELFSHNDNTTENGKDDRISLPNKTCEEMTDSEFAANITVKFSHYQCLVLTADPGIGKTKLLQYLAFELQKLKSGTVYLFYLNRLQDSKGVLGNGASLNILKSVLSDKYIRLIQRALENRSDDHITMLFDGYDEIHKKNIEKINRLMELLLTSKQIQIVFSVRNHEKKSLQSFFKKHNIKVGYFSLEPFSSENIIEYLAQSWEEKIESDINFKFYSYSKFLVDKFYSLCRVPLMVKMMSKIYKQRFEQFKETNMIDKDDGIDYLEEEFSEVEHIYESFIEKCLLVKIEDACHGIGKVDPNKHIFDGFYLDHQLLAIEFLDVGDLKFILKNPKHIKKRENIQKIHLNQSEKSILLNFVDGKISFSHHSYAEYFVATFLWDDFINLKNIVNNVLSGFTGIRKFFIKTIEKNIKLFESEISQEASFDSKDVVFWACESNAVELLKYVLSKHRKKILFRPNEAKMFHIAIKNGSDKICSYLIDDCKVHPDKYYGGLAPLHSAIIYGHIYLVQLLLEKGADINILSTAGWSALHYTVYHKQMATTNFLIDKRTDVNSPNKNKWTALHIACNNGDADMTRMLIQKGARHDVTTDEGKTPLDLAAAGGHTEIVIILIDKLAENFYFDWKIADALWKIALDGHESLIKMLKKEYEKWPALSMYLVDPDIVAREVINKNVEKLINDGANVNAPDSTGCTALHRSASEGNFLLVELLLGKGADVNAVDTNNWTPLHFACQNGHKEFAKILIREKANIGALDENNFTPLHFASLGGHKEVVEILVKEKADIDALTHKNSTPLHCACQYGHKEVVELLIREKANIDALAEKNFTPLHWACHNGHKEVVELLIGEKANIDALTENNFTPLHWACHNNHREVVEILIKEKANIGALTEQKFTLLHLACQNGHKEIVEILIREKANIDALTHKNSTPLHFACQNGHEEVVEILLREKANIDALAEKNFTPLHWACHNGHKEVVEILIREKANIDALAEKMFTPFHWACHNGHKGVVEILIKEKANIGALTEKKFTPLHLACQNGHKEIVEILIREKANIDALTHKNSTPLHFAYQNGHKEVVVMLVREKANITFMDAVA</sequence>
<dbReference type="PROSITE" id="PS50297">
    <property type="entry name" value="ANK_REP_REGION"/>
    <property type="match status" value="15"/>
</dbReference>
<dbReference type="PANTHER" id="PTHR24198:SF194">
    <property type="entry name" value="INVERSIN-A"/>
    <property type="match status" value="1"/>
</dbReference>
<feature type="repeat" description="ANK" evidence="3">
    <location>
        <begin position="1006"/>
        <end position="1038"/>
    </location>
</feature>
<dbReference type="InterPro" id="IPR027417">
    <property type="entry name" value="P-loop_NTPase"/>
</dbReference>
<dbReference type="SMART" id="SM00248">
    <property type="entry name" value="ANK"/>
    <property type="match status" value="18"/>
</dbReference>
<feature type="repeat" description="ANK" evidence="3">
    <location>
        <begin position="1105"/>
        <end position="1131"/>
    </location>
</feature>
<feature type="repeat" description="ANK" evidence="3">
    <location>
        <begin position="1467"/>
        <end position="1499"/>
    </location>
</feature>
<feature type="repeat" description="ANK" evidence="3">
    <location>
        <begin position="1434"/>
        <end position="1466"/>
    </location>
</feature>
<feature type="repeat" description="ANK" evidence="3">
    <location>
        <begin position="1335"/>
        <end position="1367"/>
    </location>
</feature>
<name>A0ABM1ZVQ3_AEDAL</name>
<keyword evidence="1" id="KW-0677">Repeat</keyword>
<dbReference type="Pfam" id="PF12796">
    <property type="entry name" value="Ank_2"/>
    <property type="match status" value="5"/>
</dbReference>
<feature type="repeat" description="ANK" evidence="3">
    <location>
        <begin position="1500"/>
        <end position="1532"/>
    </location>
</feature>
<organism evidence="5 6">
    <name type="scientific">Aedes albopictus</name>
    <name type="common">Asian tiger mosquito</name>
    <name type="synonym">Stegomyia albopicta</name>
    <dbReference type="NCBI Taxonomy" id="7160"/>
    <lineage>
        <taxon>Eukaryota</taxon>
        <taxon>Metazoa</taxon>
        <taxon>Ecdysozoa</taxon>
        <taxon>Arthropoda</taxon>
        <taxon>Hexapoda</taxon>
        <taxon>Insecta</taxon>
        <taxon>Pterygota</taxon>
        <taxon>Neoptera</taxon>
        <taxon>Endopterygota</taxon>
        <taxon>Diptera</taxon>
        <taxon>Nematocera</taxon>
        <taxon>Culicoidea</taxon>
        <taxon>Culicidae</taxon>
        <taxon>Culicinae</taxon>
        <taxon>Aedini</taxon>
        <taxon>Aedes</taxon>
        <taxon>Stegomyia</taxon>
    </lineage>
</organism>
<evidence type="ECO:0000256" key="2">
    <source>
        <dbReference type="ARBA" id="ARBA00023043"/>
    </source>
</evidence>
<dbReference type="RefSeq" id="XP_062700547.1">
    <property type="nucleotide sequence ID" value="XM_062844563.1"/>
</dbReference>
<evidence type="ECO:0000259" key="4">
    <source>
        <dbReference type="PROSITE" id="PS50837"/>
    </source>
</evidence>
<feature type="repeat" description="ANK" evidence="3">
    <location>
        <begin position="1533"/>
        <end position="1565"/>
    </location>
</feature>
<dbReference type="Pfam" id="PF05729">
    <property type="entry name" value="NACHT"/>
    <property type="match status" value="1"/>
</dbReference>
<feature type="repeat" description="ANK" evidence="3">
    <location>
        <begin position="1039"/>
        <end position="1071"/>
    </location>
</feature>
<dbReference type="Proteomes" id="UP000069940">
    <property type="component" value="Unassembled WGS sequence"/>
</dbReference>
<dbReference type="PROSITE" id="PS50088">
    <property type="entry name" value="ANK_REPEAT"/>
    <property type="match status" value="16"/>
</dbReference>
<evidence type="ECO:0000313" key="5">
    <source>
        <dbReference type="EnsemblMetazoa" id="AALFPA23_022105.P32745"/>
    </source>
</evidence>
<reference evidence="5" key="2">
    <citation type="submission" date="2025-05" db="UniProtKB">
        <authorList>
            <consortium name="EnsemblMetazoa"/>
        </authorList>
    </citation>
    <scope>IDENTIFICATION</scope>
    <source>
        <strain evidence="5">Foshan</strain>
    </source>
</reference>
<evidence type="ECO:0000313" key="6">
    <source>
        <dbReference type="Proteomes" id="UP000069940"/>
    </source>
</evidence>
<dbReference type="EnsemblMetazoa" id="AALFPA23_022105.R32746">
    <property type="protein sequence ID" value="AALFPA23_022105.P32746"/>
    <property type="gene ID" value="AALFPA23_022105"/>
</dbReference>
<feature type="repeat" description="ANK" evidence="3">
    <location>
        <begin position="1236"/>
        <end position="1268"/>
    </location>
</feature>
<dbReference type="PROSITE" id="PS50837">
    <property type="entry name" value="NACHT"/>
    <property type="match status" value="1"/>
</dbReference>
<dbReference type="Pfam" id="PF13637">
    <property type="entry name" value="Ank_4"/>
    <property type="match status" value="1"/>
</dbReference>
<dbReference type="Pfam" id="PF13857">
    <property type="entry name" value="Ank_5"/>
    <property type="match status" value="1"/>
</dbReference>
<dbReference type="Gene3D" id="1.25.40.20">
    <property type="entry name" value="Ankyrin repeat-containing domain"/>
    <property type="match status" value="7"/>
</dbReference>
<dbReference type="SUPFAM" id="SSF48403">
    <property type="entry name" value="Ankyrin repeat"/>
    <property type="match status" value="3"/>
</dbReference>
<dbReference type="InterPro" id="IPR002110">
    <property type="entry name" value="Ankyrin_rpt"/>
</dbReference>
<dbReference type="GeneID" id="109424597"/>
<dbReference type="SUPFAM" id="SSF52540">
    <property type="entry name" value="P-loop containing nucleoside triphosphate hydrolases"/>
    <property type="match status" value="1"/>
</dbReference>
<dbReference type="Pfam" id="PF00023">
    <property type="entry name" value="Ank"/>
    <property type="match status" value="1"/>
</dbReference>